<comment type="caution">
    <text evidence="2">The sequence shown here is derived from an EMBL/GenBank/DDBJ whole genome shotgun (WGS) entry which is preliminary data.</text>
</comment>
<gene>
    <name evidence="2" type="ORF">SDC9_169392</name>
</gene>
<dbReference type="EMBL" id="VSSQ01070148">
    <property type="protein sequence ID" value="MPN22009.1"/>
    <property type="molecule type" value="Genomic_DNA"/>
</dbReference>
<reference evidence="2" key="1">
    <citation type="submission" date="2019-08" db="EMBL/GenBank/DDBJ databases">
        <authorList>
            <person name="Kucharzyk K."/>
            <person name="Murdoch R.W."/>
            <person name="Higgins S."/>
            <person name="Loffler F."/>
        </authorList>
    </citation>
    <scope>NUCLEOTIDE SEQUENCE</scope>
</reference>
<proteinExistence type="predicted"/>
<organism evidence="2">
    <name type="scientific">bioreactor metagenome</name>
    <dbReference type="NCBI Taxonomy" id="1076179"/>
    <lineage>
        <taxon>unclassified sequences</taxon>
        <taxon>metagenomes</taxon>
        <taxon>ecological metagenomes</taxon>
    </lineage>
</organism>
<protein>
    <submittedName>
        <fullName evidence="2">Uncharacterized protein</fullName>
    </submittedName>
</protein>
<feature type="region of interest" description="Disordered" evidence="1">
    <location>
        <begin position="189"/>
        <end position="208"/>
    </location>
</feature>
<sequence length="208" mass="22583">MRIGQATDVEDEVGVERQAVLEAEGLEHQRQALAGLAFYELAHPFPQGAGLQAAGVDAVAETGDRRQQFALQADRFGQRAFVVGQRMAASRFGIALEQRFLVGVQEQEGDLHTILAQSLEFAGQQFNAAAGAGIDGNRHLADLFFLQHADQHGQNDNRQVVDAVIARVFKQVEGDGLAGAGKSADQYEFHGRQDKGRRRRAATFNGCP</sequence>
<evidence type="ECO:0000313" key="2">
    <source>
        <dbReference type="EMBL" id="MPN22009.1"/>
    </source>
</evidence>
<name>A0A645G891_9ZZZZ</name>
<accession>A0A645G891</accession>
<evidence type="ECO:0000256" key="1">
    <source>
        <dbReference type="SAM" id="MobiDB-lite"/>
    </source>
</evidence>
<dbReference type="AlphaFoldDB" id="A0A645G891"/>